<protein>
    <submittedName>
        <fullName evidence="6">Uncharacterized protein</fullName>
    </submittedName>
</protein>
<keyword evidence="3" id="KW-0784">Thiamine biosynthesis</keyword>
<dbReference type="InterPro" id="IPR036188">
    <property type="entry name" value="FAD/NAD-bd_sf"/>
</dbReference>
<sequence>MKLDEVIISKAIIDGFSEKFKKSLKAEVVIAGAGPAGLVASYYLAKKKIKVVLFERTLSVGGGMWGGGMMFNEIVVQKEAKHILDELGVKTRLYQKGYYLANSVEAVSTLTSKACRSGVEIFNLITIEDIMIKEEKVVGVVINWSAVDLAGLHVDPLAVRARFVVDATGHSCELARTIERKVGASLNTETGKVIGERPMWAEVGETNILK</sequence>
<gene>
    <name evidence="6" type="ORF">S03H2_60450</name>
</gene>
<evidence type="ECO:0000256" key="2">
    <source>
        <dbReference type="ARBA" id="ARBA00022723"/>
    </source>
</evidence>
<dbReference type="SUPFAM" id="SSF51905">
    <property type="entry name" value="FAD/NAD(P)-binding domain"/>
    <property type="match status" value="1"/>
</dbReference>
<dbReference type="PANTHER" id="PTHR43422:SF3">
    <property type="entry name" value="THIAMINE THIAZOLE SYNTHASE"/>
    <property type="match status" value="1"/>
</dbReference>
<evidence type="ECO:0000256" key="5">
    <source>
        <dbReference type="ARBA" id="ARBA00023027"/>
    </source>
</evidence>
<feature type="non-terminal residue" evidence="6">
    <location>
        <position position="210"/>
    </location>
</feature>
<dbReference type="GO" id="GO:0016740">
    <property type="term" value="F:transferase activity"/>
    <property type="evidence" value="ECO:0007669"/>
    <property type="project" value="UniProtKB-KW"/>
</dbReference>
<dbReference type="AlphaFoldDB" id="X1J5B9"/>
<dbReference type="GO" id="GO:0009228">
    <property type="term" value="P:thiamine biosynthetic process"/>
    <property type="evidence" value="ECO:0007669"/>
    <property type="project" value="UniProtKB-KW"/>
</dbReference>
<dbReference type="GO" id="GO:0046872">
    <property type="term" value="F:metal ion binding"/>
    <property type="evidence" value="ECO:0007669"/>
    <property type="project" value="UniProtKB-KW"/>
</dbReference>
<dbReference type="InterPro" id="IPR002922">
    <property type="entry name" value="Thi4_fam"/>
</dbReference>
<evidence type="ECO:0000256" key="4">
    <source>
        <dbReference type="ARBA" id="ARBA00023004"/>
    </source>
</evidence>
<dbReference type="NCBIfam" id="TIGR00292">
    <property type="entry name" value="sulfide-dependent adenosine diphosphate thiazole synthase"/>
    <property type="match status" value="1"/>
</dbReference>
<evidence type="ECO:0000256" key="1">
    <source>
        <dbReference type="ARBA" id="ARBA00022679"/>
    </source>
</evidence>
<comment type="caution">
    <text evidence="6">The sequence shown here is derived from an EMBL/GenBank/DDBJ whole genome shotgun (WGS) entry which is preliminary data.</text>
</comment>
<name>X1J5B9_9ZZZZ</name>
<evidence type="ECO:0000256" key="3">
    <source>
        <dbReference type="ARBA" id="ARBA00022977"/>
    </source>
</evidence>
<dbReference type="EMBL" id="BARU01038955">
    <property type="protein sequence ID" value="GAH89182.1"/>
    <property type="molecule type" value="Genomic_DNA"/>
</dbReference>
<keyword evidence="2" id="KW-0479">Metal-binding</keyword>
<keyword evidence="1" id="KW-0808">Transferase</keyword>
<keyword evidence="4" id="KW-0408">Iron</keyword>
<keyword evidence="5" id="KW-0520">NAD</keyword>
<dbReference type="PANTHER" id="PTHR43422">
    <property type="entry name" value="THIAMINE THIAZOLE SYNTHASE"/>
    <property type="match status" value="1"/>
</dbReference>
<proteinExistence type="predicted"/>
<dbReference type="Pfam" id="PF01946">
    <property type="entry name" value="Thi4"/>
    <property type="match status" value="1"/>
</dbReference>
<reference evidence="6" key="1">
    <citation type="journal article" date="2014" name="Front. Microbiol.">
        <title>High frequency of phylogenetically diverse reductive dehalogenase-homologous genes in deep subseafloor sedimentary metagenomes.</title>
        <authorList>
            <person name="Kawai M."/>
            <person name="Futagami T."/>
            <person name="Toyoda A."/>
            <person name="Takaki Y."/>
            <person name="Nishi S."/>
            <person name="Hori S."/>
            <person name="Arai W."/>
            <person name="Tsubouchi T."/>
            <person name="Morono Y."/>
            <person name="Uchiyama I."/>
            <person name="Ito T."/>
            <person name="Fujiyama A."/>
            <person name="Inagaki F."/>
            <person name="Takami H."/>
        </authorList>
    </citation>
    <scope>NUCLEOTIDE SEQUENCE</scope>
    <source>
        <strain evidence="6">Expedition CK06-06</strain>
    </source>
</reference>
<organism evidence="6">
    <name type="scientific">marine sediment metagenome</name>
    <dbReference type="NCBI Taxonomy" id="412755"/>
    <lineage>
        <taxon>unclassified sequences</taxon>
        <taxon>metagenomes</taxon>
        <taxon>ecological metagenomes</taxon>
    </lineage>
</organism>
<evidence type="ECO:0000313" key="6">
    <source>
        <dbReference type="EMBL" id="GAH89182.1"/>
    </source>
</evidence>
<accession>X1J5B9</accession>
<dbReference type="Gene3D" id="3.50.50.60">
    <property type="entry name" value="FAD/NAD(P)-binding domain"/>
    <property type="match status" value="1"/>
</dbReference>
<dbReference type="PRINTS" id="PR00420">
    <property type="entry name" value="RNGMNOXGNASE"/>
</dbReference>